<dbReference type="PROSITE" id="PS51671">
    <property type="entry name" value="ACT"/>
    <property type="match status" value="1"/>
</dbReference>
<dbReference type="HAMAP" id="MF_00707">
    <property type="entry name" value="UPF0735"/>
    <property type="match status" value="1"/>
</dbReference>
<dbReference type="AlphaFoldDB" id="R4K6V0"/>
<dbReference type="NCBIfam" id="NF003361">
    <property type="entry name" value="PRK04435.1"/>
    <property type="match status" value="1"/>
</dbReference>
<dbReference type="Proteomes" id="UP000013523">
    <property type="component" value="Chromosome"/>
</dbReference>
<evidence type="ECO:0000256" key="1">
    <source>
        <dbReference type="HAMAP-Rule" id="MF_00707"/>
    </source>
</evidence>
<proteinExistence type="inferred from homology"/>
<protein>
    <recommendedName>
        <fullName evidence="1">UPF0735 ACT domain-containing protein Clopa_3498</fullName>
    </recommendedName>
</protein>
<dbReference type="InterPro" id="IPR045865">
    <property type="entry name" value="ACT-like_dom_sf"/>
</dbReference>
<dbReference type="HOGENOM" id="CLU_128147_0_0_9"/>
<dbReference type="OrthoDB" id="9788773at2"/>
<organism evidence="3 4">
    <name type="scientific">Clostridium pasteurianum BC1</name>
    <dbReference type="NCBI Taxonomy" id="86416"/>
    <lineage>
        <taxon>Bacteria</taxon>
        <taxon>Bacillati</taxon>
        <taxon>Bacillota</taxon>
        <taxon>Clostridia</taxon>
        <taxon>Eubacteriales</taxon>
        <taxon>Clostridiaceae</taxon>
        <taxon>Clostridium</taxon>
    </lineage>
</organism>
<feature type="domain" description="ACT" evidence="2">
    <location>
        <begin position="69"/>
        <end position="144"/>
    </location>
</feature>
<dbReference type="EMBL" id="CP003261">
    <property type="protein sequence ID" value="AGK98288.1"/>
    <property type="molecule type" value="Genomic_DNA"/>
</dbReference>
<dbReference type="InterPro" id="IPR002912">
    <property type="entry name" value="ACT_dom"/>
</dbReference>
<gene>
    <name evidence="3" type="ORF">Clopa_3498</name>
</gene>
<sequence length="145" mass="16561">MKNKYLLVDTKVLPDIFEKVIQVKDLINVKKVHDISEAVKIVGISRSTYYKYKDYVFSVSESMKSNKVAIYLLIGHKTGTLSRILDKMAENHANILTINQDIPINNTANVSITFDTYNLKIKLEQLLEDIKNTENVIKADLIAME</sequence>
<dbReference type="PIRSF" id="PIRSF025624">
    <property type="entry name" value="ACT_PheB"/>
    <property type="match status" value="1"/>
</dbReference>
<dbReference type="eggNOG" id="COG4492">
    <property type="taxonomic scope" value="Bacteria"/>
</dbReference>
<evidence type="ECO:0000313" key="3">
    <source>
        <dbReference type="EMBL" id="AGK98288.1"/>
    </source>
</evidence>
<dbReference type="KEGG" id="cpas:Clopa_3498"/>
<dbReference type="RefSeq" id="WP_015616572.1">
    <property type="nucleotide sequence ID" value="NC_021182.1"/>
</dbReference>
<dbReference type="STRING" id="86416.Clopa_3498"/>
<keyword evidence="4" id="KW-1185">Reference proteome</keyword>
<dbReference type="InterPro" id="IPR008310">
    <property type="entry name" value="UPF0735_ACT_dom-cont"/>
</dbReference>
<comment type="similarity">
    <text evidence="1">Belongs to the UPF0735 family.</text>
</comment>
<dbReference type="PATRIC" id="fig|86416.3.peg.3495"/>
<evidence type="ECO:0000313" key="4">
    <source>
        <dbReference type="Proteomes" id="UP000013523"/>
    </source>
</evidence>
<evidence type="ECO:0000259" key="2">
    <source>
        <dbReference type="PROSITE" id="PS51671"/>
    </source>
</evidence>
<reference evidence="3 4" key="1">
    <citation type="submission" date="2012-01" db="EMBL/GenBank/DDBJ databases">
        <title>Complete sequence of chromosome of Clostridium pasteurianum BC1.</title>
        <authorList>
            <consortium name="US DOE Joint Genome Institute"/>
            <person name="Lucas S."/>
            <person name="Han J."/>
            <person name="Lapidus A."/>
            <person name="Cheng J.-F."/>
            <person name="Goodwin L."/>
            <person name="Pitluck S."/>
            <person name="Peters L."/>
            <person name="Mikhailova N."/>
            <person name="Teshima H."/>
            <person name="Detter J.C."/>
            <person name="Han C."/>
            <person name="Tapia R."/>
            <person name="Land M."/>
            <person name="Hauser L."/>
            <person name="Kyrpides N."/>
            <person name="Ivanova N."/>
            <person name="Pagani I."/>
            <person name="Dunn J."/>
            <person name="Taghavi S."/>
            <person name="Francis A."/>
            <person name="van der Lelie D."/>
            <person name="Woyke T."/>
        </authorList>
    </citation>
    <scope>NUCLEOTIDE SEQUENCE [LARGE SCALE GENOMIC DNA]</scope>
    <source>
        <strain evidence="3 4">BC1</strain>
    </source>
</reference>
<dbReference type="SUPFAM" id="SSF55021">
    <property type="entry name" value="ACT-like"/>
    <property type="match status" value="1"/>
</dbReference>
<name>R4K6V0_CLOPA</name>
<accession>R4K6V0</accession>